<keyword evidence="2" id="KW-1185">Reference proteome</keyword>
<organism evidence="1 2">
    <name type="scientific">Holotrichia oblita</name>
    <name type="common">Chafer beetle</name>
    <dbReference type="NCBI Taxonomy" id="644536"/>
    <lineage>
        <taxon>Eukaryota</taxon>
        <taxon>Metazoa</taxon>
        <taxon>Ecdysozoa</taxon>
        <taxon>Arthropoda</taxon>
        <taxon>Hexapoda</taxon>
        <taxon>Insecta</taxon>
        <taxon>Pterygota</taxon>
        <taxon>Neoptera</taxon>
        <taxon>Endopterygota</taxon>
        <taxon>Coleoptera</taxon>
        <taxon>Polyphaga</taxon>
        <taxon>Scarabaeiformia</taxon>
        <taxon>Scarabaeidae</taxon>
        <taxon>Melolonthinae</taxon>
        <taxon>Holotrichia</taxon>
    </lineage>
</organism>
<comment type="caution">
    <text evidence="1">The sequence shown here is derived from an EMBL/GenBank/DDBJ whole genome shotgun (WGS) entry which is preliminary data.</text>
</comment>
<evidence type="ECO:0000313" key="1">
    <source>
        <dbReference type="EMBL" id="KAI4469659.1"/>
    </source>
</evidence>
<reference evidence="1" key="1">
    <citation type="submission" date="2022-04" db="EMBL/GenBank/DDBJ databases">
        <title>Chromosome-scale genome assembly of Holotrichia oblita Faldermann.</title>
        <authorList>
            <person name="Rongchong L."/>
        </authorList>
    </citation>
    <scope>NUCLEOTIDE SEQUENCE</scope>
    <source>
        <strain evidence="1">81SQS9</strain>
    </source>
</reference>
<protein>
    <submittedName>
        <fullName evidence="1">Uncharacterized protein</fullName>
    </submittedName>
</protein>
<dbReference type="Proteomes" id="UP001056778">
    <property type="component" value="Chromosome 1"/>
</dbReference>
<dbReference type="EMBL" id="CM043015">
    <property type="protein sequence ID" value="KAI4469659.1"/>
    <property type="molecule type" value="Genomic_DNA"/>
</dbReference>
<proteinExistence type="predicted"/>
<evidence type="ECO:0000313" key="2">
    <source>
        <dbReference type="Proteomes" id="UP001056778"/>
    </source>
</evidence>
<gene>
    <name evidence="1" type="ORF">MML48_1g21385</name>
</gene>
<name>A0ACB9TS45_HOLOL</name>
<accession>A0ACB9TS45</accession>
<sequence length="798" mass="90209">MLCNFAGLIALVVILVSLFPLPLDKLKNWFIAKTRECFTEKLLPCSELVVTDVWTVSLPKVTSESAVRILDVTSDGVDDVIFGYGTGDNYDINPDIFCKMFFNIDPPCGGGLIALNGSNGEILWRRWLPHSVFVIYCTVDVNGDGTPDCLVTGKAGIFCMIDSRNGSIIWEFDNKFTPDQPLIIDIYMANYISDQDNDGVDDILTAHTSKTDLAKAGHLILVSGRTGEEIKRVETSPNLQTFYPPQILYNEHDVYVIFGTGSPTSAGNLSVVPLHEIVQGYLENVTTLYQDQSKGVMSPAVLVDITGDNITDIVISLFNSTTLAIDGCTFKQIWNFTIPNSETLSIPTPGYFNEDNVTDFFIKYQTGSGFLCIIIASTPIVDSVGSQMGGLTLSMENKGLDWFLFWTADCRNYEGHQDMYEFISGSTTKQQNHADICKLRFNSSMFTKLNALNQYDQPPGLQIYNSDQRLFLEYNNSRTPLEEAKEYLALHPEFATQHLLVTPPVDTTYKTKTEAMDVKHKTEVPNYRHKTTQAIDDEYLTSRNRNMDTHDITQYPQEEFETDYNSDYPDMTESINLYSQRKPLDENLDNGNRDARSRNKDHNDNREKSTETASKNPKKNLADLTKNGIYEYRNVRNAKDRLLHDLNAIPDDILKDTYLKTREQQLRRSRFEQRDLFSHKDRNKENVDVEKVLEEEMKGAVNASENLWKLESEKELDDRDNHYNSHYKRQATINITGVPKLTSVGALAQAPDSSGSTIDLIFLTYWLPPIKGAQLVLERDVQCISDKLKKALASKGVS</sequence>